<keyword evidence="4 8" id="KW-0963">Cytoplasm</keyword>
<dbReference type="InterPro" id="IPR038071">
    <property type="entry name" value="UROD/MetE-like_sf"/>
</dbReference>
<dbReference type="EC" id="4.1.1.37" evidence="3 8"/>
<keyword evidence="7 8" id="KW-0627">Porphyrin biosynthesis</keyword>
<evidence type="ECO:0000256" key="9">
    <source>
        <dbReference type="RuleBase" id="RU000554"/>
    </source>
</evidence>
<comment type="subunit">
    <text evidence="8">Homodimer.</text>
</comment>
<feature type="binding site" evidence="8">
    <location>
        <position position="209"/>
    </location>
    <ligand>
        <name>substrate</name>
    </ligand>
</feature>
<comment type="caution">
    <text evidence="13">The sequence shown here is derived from an EMBL/GenBank/DDBJ whole genome shotgun (WGS) entry which is preliminary data.</text>
</comment>
<accession>A0A7C4PK84</accession>
<sequence>MDTLSSSQRFLNACWQKSVDKTPVWFMRQAGRYMSEYRAIRAKYTLLEICAQPELAAQVTLQPVSRLGVDAAILFADILLPLIPMGIQLEFSAGEGPVIHNPIQNRTDIDALRPVEPRETLAHVLGAIQIVRKELDGKKALIGFAGAPFTLASYLIEGGSSRNLLKTKRLMYSDPQSWHRLMEKLAQVIADYLTAQVQAGAQAVQLFDSWVGTLTPDDYHEYVLPYSKSIFAALQRTNVPTIHFGTGTASLLPLMKEAGGNVIGIDWQTPLDWAWERLDHQVAVQGNLDPAALYAPEAELEKHVKRILRQAGGRLGHIFNLGHGILPDTPVDQVKRVVDLVHKWSSQPVE</sequence>
<evidence type="ECO:0000256" key="4">
    <source>
        <dbReference type="ARBA" id="ARBA00022490"/>
    </source>
</evidence>
<dbReference type="EMBL" id="DSYK01000311">
    <property type="protein sequence ID" value="HGS21444.1"/>
    <property type="molecule type" value="Genomic_DNA"/>
</dbReference>
<feature type="binding site" evidence="8">
    <location>
        <position position="323"/>
    </location>
    <ligand>
        <name>substrate</name>
    </ligand>
</feature>
<dbReference type="SUPFAM" id="SSF51726">
    <property type="entry name" value="UROD/MetE-like"/>
    <property type="match status" value="1"/>
</dbReference>
<dbReference type="HAMAP" id="MF_00218">
    <property type="entry name" value="URO_D"/>
    <property type="match status" value="1"/>
</dbReference>
<gene>
    <name evidence="8 13" type="primary">hemE</name>
    <name evidence="13" type="ORF">ENT37_06210</name>
</gene>
<evidence type="ECO:0000256" key="5">
    <source>
        <dbReference type="ARBA" id="ARBA00022793"/>
    </source>
</evidence>
<dbReference type="GO" id="GO:0005829">
    <property type="term" value="C:cytosol"/>
    <property type="evidence" value="ECO:0007669"/>
    <property type="project" value="TreeGrafter"/>
</dbReference>
<dbReference type="GO" id="GO:0004853">
    <property type="term" value="F:uroporphyrinogen decarboxylase activity"/>
    <property type="evidence" value="ECO:0007669"/>
    <property type="project" value="UniProtKB-UniRule"/>
</dbReference>
<feature type="domain" description="Uroporphyrinogen decarboxylase (URO-D)" evidence="12">
    <location>
        <begin position="142"/>
        <end position="158"/>
    </location>
</feature>
<dbReference type="CDD" id="cd00717">
    <property type="entry name" value="URO-D"/>
    <property type="match status" value="1"/>
</dbReference>
<name>A0A7C4PK84_9CHLR</name>
<dbReference type="NCBIfam" id="TIGR01464">
    <property type="entry name" value="hemE"/>
    <property type="match status" value="1"/>
</dbReference>
<comment type="similarity">
    <text evidence="2 8 10">Belongs to the uroporphyrinogen decarboxylase family.</text>
</comment>
<evidence type="ECO:0000259" key="12">
    <source>
        <dbReference type="PROSITE" id="PS00907"/>
    </source>
</evidence>
<keyword evidence="6 8" id="KW-0456">Lyase</keyword>
<feature type="binding site" evidence="8">
    <location>
        <position position="154"/>
    </location>
    <ligand>
        <name>substrate</name>
    </ligand>
</feature>
<dbReference type="Gene3D" id="3.20.20.210">
    <property type="match status" value="1"/>
</dbReference>
<comment type="pathway">
    <text evidence="1 8 9">Porphyrin-containing compound metabolism; protoporphyrin-IX biosynthesis; coproporphyrinogen-III from 5-aminolevulinate: step 4/4.</text>
</comment>
<dbReference type="UniPathway" id="UPA00251">
    <property type="reaction ID" value="UER00321"/>
</dbReference>
<feature type="domain" description="Uroporphyrinogen decarboxylase (URO-D)" evidence="11">
    <location>
        <begin position="23"/>
        <end position="32"/>
    </location>
</feature>
<dbReference type="InterPro" id="IPR006361">
    <property type="entry name" value="Uroporphyrinogen_deCO2ase_HemE"/>
</dbReference>
<protein>
    <recommendedName>
        <fullName evidence="3 8">Uroporphyrinogen decarboxylase</fullName>
        <shortName evidence="8">UPD</shortName>
        <shortName evidence="8">URO-D</shortName>
        <ecNumber evidence="3 8">4.1.1.37</ecNumber>
    </recommendedName>
</protein>
<keyword evidence="5 8" id="KW-0210">Decarboxylase</keyword>
<feature type="binding site" evidence="8">
    <location>
        <position position="77"/>
    </location>
    <ligand>
        <name>substrate</name>
    </ligand>
</feature>
<dbReference type="PROSITE" id="PS00906">
    <property type="entry name" value="UROD_1"/>
    <property type="match status" value="1"/>
</dbReference>
<dbReference type="PROSITE" id="PS00907">
    <property type="entry name" value="UROD_2"/>
    <property type="match status" value="1"/>
</dbReference>
<comment type="catalytic activity">
    <reaction evidence="8 9">
        <text>uroporphyrinogen III + 4 H(+) = coproporphyrinogen III + 4 CO2</text>
        <dbReference type="Rhea" id="RHEA:19865"/>
        <dbReference type="ChEBI" id="CHEBI:15378"/>
        <dbReference type="ChEBI" id="CHEBI:16526"/>
        <dbReference type="ChEBI" id="CHEBI:57308"/>
        <dbReference type="ChEBI" id="CHEBI:57309"/>
        <dbReference type="EC" id="4.1.1.37"/>
    </reaction>
</comment>
<evidence type="ECO:0000256" key="1">
    <source>
        <dbReference type="ARBA" id="ARBA00004804"/>
    </source>
</evidence>
<feature type="site" description="Transition state stabilizer" evidence="8">
    <location>
        <position position="77"/>
    </location>
</feature>
<dbReference type="AlphaFoldDB" id="A0A7C4PK84"/>
<comment type="function">
    <text evidence="8">Catalyzes the decarboxylation of four acetate groups of uroporphyrinogen-III to yield coproporphyrinogen-III.</text>
</comment>
<dbReference type="InterPro" id="IPR000257">
    <property type="entry name" value="Uroporphyrinogen_deCOase"/>
</dbReference>
<evidence type="ECO:0000256" key="2">
    <source>
        <dbReference type="ARBA" id="ARBA00009935"/>
    </source>
</evidence>
<organism evidence="13">
    <name type="scientific">Anaerolinea thermolimosa</name>
    <dbReference type="NCBI Taxonomy" id="229919"/>
    <lineage>
        <taxon>Bacteria</taxon>
        <taxon>Bacillati</taxon>
        <taxon>Chloroflexota</taxon>
        <taxon>Anaerolineae</taxon>
        <taxon>Anaerolineales</taxon>
        <taxon>Anaerolineaceae</taxon>
        <taxon>Anaerolinea</taxon>
    </lineage>
</organism>
<dbReference type="FunFam" id="3.20.20.210:FF:000007">
    <property type="entry name" value="Uroporphyrinogen decarboxylase"/>
    <property type="match status" value="1"/>
</dbReference>
<dbReference type="Pfam" id="PF01208">
    <property type="entry name" value="URO-D"/>
    <property type="match status" value="1"/>
</dbReference>
<evidence type="ECO:0000256" key="7">
    <source>
        <dbReference type="ARBA" id="ARBA00023244"/>
    </source>
</evidence>
<evidence type="ECO:0000256" key="6">
    <source>
        <dbReference type="ARBA" id="ARBA00023239"/>
    </source>
</evidence>
<feature type="binding site" evidence="8">
    <location>
        <begin position="28"/>
        <end position="32"/>
    </location>
    <ligand>
        <name>substrate</name>
    </ligand>
</feature>
<evidence type="ECO:0000256" key="3">
    <source>
        <dbReference type="ARBA" id="ARBA00012288"/>
    </source>
</evidence>
<evidence type="ECO:0000256" key="8">
    <source>
        <dbReference type="HAMAP-Rule" id="MF_00218"/>
    </source>
</evidence>
<dbReference type="PANTHER" id="PTHR21091">
    <property type="entry name" value="METHYLTETRAHYDROFOLATE:HOMOCYSTEINE METHYLTRANSFERASE RELATED"/>
    <property type="match status" value="1"/>
</dbReference>
<evidence type="ECO:0000313" key="13">
    <source>
        <dbReference type="EMBL" id="HGS21444.1"/>
    </source>
</evidence>
<proteinExistence type="inferred from homology"/>
<evidence type="ECO:0000256" key="10">
    <source>
        <dbReference type="RuleBase" id="RU004169"/>
    </source>
</evidence>
<evidence type="ECO:0000259" key="11">
    <source>
        <dbReference type="PROSITE" id="PS00906"/>
    </source>
</evidence>
<reference evidence="13" key="1">
    <citation type="journal article" date="2020" name="mSystems">
        <title>Genome- and Community-Level Interaction Insights into Carbon Utilization and Element Cycling Functions of Hydrothermarchaeota in Hydrothermal Sediment.</title>
        <authorList>
            <person name="Zhou Z."/>
            <person name="Liu Y."/>
            <person name="Xu W."/>
            <person name="Pan J."/>
            <person name="Luo Z.H."/>
            <person name="Li M."/>
        </authorList>
    </citation>
    <scope>NUCLEOTIDE SEQUENCE [LARGE SCALE GENOMIC DNA]</scope>
    <source>
        <strain evidence="13">SpSt-573</strain>
    </source>
</reference>
<dbReference type="PANTHER" id="PTHR21091:SF169">
    <property type="entry name" value="UROPORPHYRINOGEN DECARBOXYLASE"/>
    <property type="match status" value="1"/>
</dbReference>
<dbReference type="GO" id="GO:0006782">
    <property type="term" value="P:protoporphyrinogen IX biosynthetic process"/>
    <property type="evidence" value="ECO:0007669"/>
    <property type="project" value="UniProtKB-UniRule"/>
</dbReference>
<comment type="caution">
    <text evidence="8">Lacks conserved residue(s) required for the propagation of feature annotation.</text>
</comment>
<comment type="subcellular location">
    <subcellularLocation>
        <location evidence="8">Cytoplasm</location>
    </subcellularLocation>
</comment>